<sequence>MIEWSRVNELREEVGAEDFNEVVELFLEEVEGVIDRLRTDPDRSQLEDDMHFLKGSALSLGFSAFSKLCQTGEKLSSDGLSESVDVAEVIRCFEQSKTVFQSELQENLAA</sequence>
<dbReference type="Gene3D" id="1.20.120.160">
    <property type="entry name" value="HPT domain"/>
    <property type="match status" value="1"/>
</dbReference>
<protein>
    <submittedName>
        <fullName evidence="4">Hpt domain-containing protein</fullName>
    </submittedName>
</protein>
<dbReference type="Proteomes" id="UP001227126">
    <property type="component" value="Unassembled WGS sequence"/>
</dbReference>
<evidence type="ECO:0000313" key="5">
    <source>
        <dbReference type="Proteomes" id="UP001227126"/>
    </source>
</evidence>
<gene>
    <name evidence="4" type="ORF">QO034_01435</name>
</gene>
<dbReference type="RefSeq" id="WP_284483711.1">
    <property type="nucleotide sequence ID" value="NZ_JASNJE010000001.1"/>
</dbReference>
<evidence type="ECO:0000313" key="4">
    <source>
        <dbReference type="EMBL" id="MDK3071761.1"/>
    </source>
</evidence>
<accession>A0ABT7F9I1</accession>
<dbReference type="SUPFAM" id="SSF47226">
    <property type="entry name" value="Histidine-containing phosphotransfer domain, HPT domain"/>
    <property type="match status" value="1"/>
</dbReference>
<keyword evidence="2" id="KW-0597">Phosphoprotein</keyword>
<evidence type="ECO:0000256" key="2">
    <source>
        <dbReference type="PROSITE-ProRule" id="PRU00110"/>
    </source>
</evidence>
<dbReference type="InterPro" id="IPR008207">
    <property type="entry name" value="Sig_transdc_His_kin_Hpt_dom"/>
</dbReference>
<feature type="domain" description="HPt" evidence="3">
    <location>
        <begin position="12"/>
        <end position="107"/>
    </location>
</feature>
<keyword evidence="5" id="KW-1185">Reference proteome</keyword>
<evidence type="ECO:0000259" key="3">
    <source>
        <dbReference type="PROSITE" id="PS50894"/>
    </source>
</evidence>
<dbReference type="EMBL" id="JASNJE010000001">
    <property type="protein sequence ID" value="MDK3071761.1"/>
    <property type="molecule type" value="Genomic_DNA"/>
</dbReference>
<feature type="modified residue" description="Phosphohistidine" evidence="2">
    <location>
        <position position="51"/>
    </location>
</feature>
<evidence type="ECO:0000256" key="1">
    <source>
        <dbReference type="ARBA" id="ARBA00023012"/>
    </source>
</evidence>
<organism evidence="4 5">
    <name type="scientific">Sedimentitalea xiamensis</name>
    <dbReference type="NCBI Taxonomy" id="3050037"/>
    <lineage>
        <taxon>Bacteria</taxon>
        <taxon>Pseudomonadati</taxon>
        <taxon>Pseudomonadota</taxon>
        <taxon>Alphaproteobacteria</taxon>
        <taxon>Rhodobacterales</taxon>
        <taxon>Paracoccaceae</taxon>
        <taxon>Sedimentitalea</taxon>
    </lineage>
</organism>
<proteinExistence type="predicted"/>
<name>A0ABT7F9I1_9RHOB</name>
<dbReference type="PROSITE" id="PS50894">
    <property type="entry name" value="HPT"/>
    <property type="match status" value="1"/>
</dbReference>
<comment type="caution">
    <text evidence="4">The sequence shown here is derived from an EMBL/GenBank/DDBJ whole genome shotgun (WGS) entry which is preliminary data.</text>
</comment>
<dbReference type="InterPro" id="IPR036641">
    <property type="entry name" value="HPT_dom_sf"/>
</dbReference>
<dbReference type="Pfam" id="PF01627">
    <property type="entry name" value="Hpt"/>
    <property type="match status" value="1"/>
</dbReference>
<keyword evidence="1" id="KW-0902">Two-component regulatory system</keyword>
<reference evidence="4 5" key="1">
    <citation type="submission" date="2023-05" db="EMBL/GenBank/DDBJ databases">
        <title>Sedimentitalea sp. nov. JM2-8.</title>
        <authorList>
            <person name="Huang J."/>
        </authorList>
    </citation>
    <scope>NUCLEOTIDE SEQUENCE [LARGE SCALE GENOMIC DNA]</scope>
    <source>
        <strain evidence="4 5">JM2-8</strain>
    </source>
</reference>